<protein>
    <submittedName>
        <fullName evidence="10">Ca2+-transporting ATPase</fullName>
    </submittedName>
</protein>
<dbReference type="SUPFAM" id="SSF81665">
    <property type="entry name" value="Calcium ATPase, transmembrane domain M"/>
    <property type="match status" value="1"/>
</dbReference>
<dbReference type="SUPFAM" id="SSF56784">
    <property type="entry name" value="HAD-like"/>
    <property type="match status" value="1"/>
</dbReference>
<keyword evidence="11" id="KW-1185">Reference proteome</keyword>
<dbReference type="Pfam" id="PF00702">
    <property type="entry name" value="Hydrolase"/>
    <property type="match status" value="1"/>
</dbReference>
<feature type="domain" description="Cation-transporting P-type ATPase N-terminal" evidence="9">
    <location>
        <begin position="5"/>
        <end position="67"/>
    </location>
</feature>
<dbReference type="KEGG" id="fln:FLA_2888"/>
<dbReference type="GO" id="GO:0016020">
    <property type="term" value="C:membrane"/>
    <property type="evidence" value="ECO:0007669"/>
    <property type="project" value="UniProtKB-SubCell"/>
</dbReference>
<dbReference type="RefSeq" id="WP_076378286.1">
    <property type="nucleotide sequence ID" value="NZ_AP017422.1"/>
</dbReference>
<dbReference type="GO" id="GO:0005524">
    <property type="term" value="F:ATP binding"/>
    <property type="evidence" value="ECO:0007669"/>
    <property type="project" value="UniProtKB-KW"/>
</dbReference>
<keyword evidence="7 8" id="KW-0472">Membrane</keyword>
<dbReference type="InterPro" id="IPR023299">
    <property type="entry name" value="ATPase_P-typ_cyto_dom_N"/>
</dbReference>
<evidence type="ECO:0000259" key="9">
    <source>
        <dbReference type="SMART" id="SM00831"/>
    </source>
</evidence>
<keyword evidence="5" id="KW-1278">Translocase</keyword>
<dbReference type="SMART" id="SM00831">
    <property type="entry name" value="Cation_ATPase_N"/>
    <property type="match status" value="1"/>
</dbReference>
<dbReference type="SUPFAM" id="SSF81660">
    <property type="entry name" value="Metal cation-transporting ATPase, ATP-binding domain N"/>
    <property type="match status" value="1"/>
</dbReference>
<dbReference type="SFLD" id="SFLDG00002">
    <property type="entry name" value="C1.7:_P-type_atpase_like"/>
    <property type="match status" value="1"/>
</dbReference>
<dbReference type="Pfam" id="PF00690">
    <property type="entry name" value="Cation_ATPase_N"/>
    <property type="match status" value="1"/>
</dbReference>
<dbReference type="Gene3D" id="3.40.50.1000">
    <property type="entry name" value="HAD superfamily/HAD-like"/>
    <property type="match status" value="2"/>
</dbReference>
<reference evidence="11" key="1">
    <citation type="submission" date="2017-01" db="EMBL/GenBank/DDBJ databases">
        <authorList>
            <person name="Varghese N."/>
            <person name="Submissions S."/>
        </authorList>
    </citation>
    <scope>NUCLEOTIDE SEQUENCE [LARGE SCALE GENOMIC DNA]</scope>
    <source>
        <strain evidence="11">DSM 21054</strain>
    </source>
</reference>
<organism evidence="10 11">
    <name type="scientific">Filimonas lacunae</name>
    <dbReference type="NCBI Taxonomy" id="477680"/>
    <lineage>
        <taxon>Bacteria</taxon>
        <taxon>Pseudomonadati</taxon>
        <taxon>Bacteroidota</taxon>
        <taxon>Chitinophagia</taxon>
        <taxon>Chitinophagales</taxon>
        <taxon>Chitinophagaceae</taxon>
        <taxon>Filimonas</taxon>
    </lineage>
</organism>
<feature type="transmembrane region" description="Helical" evidence="8">
    <location>
        <begin position="252"/>
        <end position="280"/>
    </location>
</feature>
<feature type="transmembrane region" description="Helical" evidence="8">
    <location>
        <begin position="732"/>
        <end position="751"/>
    </location>
</feature>
<feature type="transmembrane region" description="Helical" evidence="8">
    <location>
        <begin position="226"/>
        <end position="246"/>
    </location>
</feature>
<dbReference type="Gene3D" id="1.20.1110.10">
    <property type="entry name" value="Calcium-transporting ATPase, transmembrane domain"/>
    <property type="match status" value="2"/>
</dbReference>
<dbReference type="PRINTS" id="PR00119">
    <property type="entry name" value="CATATPASE"/>
</dbReference>
<dbReference type="SFLD" id="SFLDS00003">
    <property type="entry name" value="Haloacid_Dehalogenase"/>
    <property type="match status" value="1"/>
</dbReference>
<feature type="transmembrane region" description="Helical" evidence="8">
    <location>
        <begin position="705"/>
        <end position="726"/>
    </location>
</feature>
<keyword evidence="6 8" id="KW-1133">Transmembrane helix</keyword>
<evidence type="ECO:0000256" key="4">
    <source>
        <dbReference type="ARBA" id="ARBA00022840"/>
    </source>
</evidence>
<dbReference type="SUPFAM" id="SSF81653">
    <property type="entry name" value="Calcium ATPase, transduction domain A"/>
    <property type="match status" value="1"/>
</dbReference>
<evidence type="ECO:0000256" key="1">
    <source>
        <dbReference type="ARBA" id="ARBA00004141"/>
    </source>
</evidence>
<evidence type="ECO:0000256" key="6">
    <source>
        <dbReference type="ARBA" id="ARBA00022989"/>
    </source>
</evidence>
<dbReference type="GO" id="GO:0016887">
    <property type="term" value="F:ATP hydrolysis activity"/>
    <property type="evidence" value="ECO:0007669"/>
    <property type="project" value="InterPro"/>
</dbReference>
<dbReference type="InterPro" id="IPR023298">
    <property type="entry name" value="ATPase_P-typ_TM_dom_sf"/>
</dbReference>
<sequence>MTGNDYFNSSIQGLTTAQAQLLQQQWGFNVIQSNTSHRWLKKLWGTVKEPMFVLLSIACLLYFILGNTWEGSVMSVALLIISAISLYQEIKSDKAMSRLVKLSATKINVIRDGRVQSLDEEALVPGDIIQLEEGMTIPADVVVLQFNDLTINESAITGESLPVDKTEKAGSNKLYQGTTINSGKCVARVTATGNHTVLGKVGKAVMAYHPAITPLQRQVNTFVKRMSFFGMAGFAILFFTNLFRGIDLPNSLLFALTLAMSAIPEEIPVAFSSFMALGAYKLSKRGIICRRPQMMESLGEISVLCFDKTGTLTQNEMEVAWVYDHATYQLVECTHTPSVAANVIRYAKLASEQQPFDAMEIAIGNQYLHYNDAAFDNAAMIHEYPLGGTPPMMTHVYTLHNQTMAAAKGAVERIIRVCKLSGAHQNMISGIATGLANKGCRVLGVAYAVHDHQNFPENQDDYHWQLAGLLALYDPPKPGVASSIAHFTKAGIAVKMLTGDHGATAVTIGKKVGISQNNTFYTGQQVMDMDEDALNKAVQTEAIFARMFPEAKLRVITALKKNGQLIGMTGDGVNDAPALQAADIGIAMGRRGTGTAQQAADLIVTDDQLEHMVTAIEEGRKVLSNFKKALRYILSIHIPIILTAAIPVIAGWQYANVFGPVHVIFLELIMGPTCSLFFENEPAEEGIMHLPPIRQGGTIMTKREMAVSVSQGLVIASTLLGTYYVLMQQNAGVAITRTMVFITLLLCNLFLTFVNRSFVHSFFTTLHYKNNLIPVIVSASLLLITVLLFIPPVQHLFMMTTLNPIQIFICIVLAFISISWIEVYKKIRRYKTSQ</sequence>
<dbReference type="EMBL" id="FTOR01000002">
    <property type="protein sequence ID" value="SIS98621.1"/>
    <property type="molecule type" value="Genomic_DNA"/>
</dbReference>
<dbReference type="Gene3D" id="3.40.1110.10">
    <property type="entry name" value="Calcium-transporting ATPase, cytoplasmic domain N"/>
    <property type="match status" value="2"/>
</dbReference>
<gene>
    <name evidence="10" type="ORF">SAMN05421788_102498</name>
</gene>
<evidence type="ECO:0000256" key="3">
    <source>
        <dbReference type="ARBA" id="ARBA00022741"/>
    </source>
</evidence>
<keyword evidence="4" id="KW-0067">ATP-binding</keyword>
<dbReference type="PROSITE" id="PS00154">
    <property type="entry name" value="ATPASE_E1_E2"/>
    <property type="match status" value="1"/>
</dbReference>
<dbReference type="SFLD" id="SFLDF00027">
    <property type="entry name" value="p-type_atpase"/>
    <property type="match status" value="1"/>
</dbReference>
<evidence type="ECO:0000256" key="2">
    <source>
        <dbReference type="ARBA" id="ARBA00022692"/>
    </source>
</evidence>
<comment type="subcellular location">
    <subcellularLocation>
        <location evidence="1">Membrane</location>
        <topology evidence="1">Multi-pass membrane protein</topology>
    </subcellularLocation>
</comment>
<dbReference type="Pfam" id="PF00689">
    <property type="entry name" value="Cation_ATPase_C"/>
    <property type="match status" value="1"/>
</dbReference>
<dbReference type="OrthoDB" id="9770315at2"/>
<evidence type="ECO:0000313" key="11">
    <source>
        <dbReference type="Proteomes" id="UP000186917"/>
    </source>
</evidence>
<dbReference type="InterPro" id="IPR018303">
    <property type="entry name" value="ATPase_P-typ_P_site"/>
</dbReference>
<keyword evidence="2 8" id="KW-0812">Transmembrane</keyword>
<dbReference type="InterPro" id="IPR036412">
    <property type="entry name" value="HAD-like_sf"/>
</dbReference>
<keyword evidence="3" id="KW-0547">Nucleotide-binding</keyword>
<evidence type="ECO:0000256" key="5">
    <source>
        <dbReference type="ARBA" id="ARBA00022967"/>
    </source>
</evidence>
<accession>A0A173MHH2</accession>
<dbReference type="InterPro" id="IPR059000">
    <property type="entry name" value="ATPase_P-type_domA"/>
</dbReference>
<feature type="transmembrane region" description="Helical" evidence="8">
    <location>
        <begin position="71"/>
        <end position="88"/>
    </location>
</feature>
<dbReference type="InterPro" id="IPR023214">
    <property type="entry name" value="HAD_sf"/>
</dbReference>
<dbReference type="Proteomes" id="UP000186917">
    <property type="component" value="Unassembled WGS sequence"/>
</dbReference>
<dbReference type="Gene3D" id="2.70.150.10">
    <property type="entry name" value="Calcium-transporting ATPase, cytoplasmic transduction domain A"/>
    <property type="match status" value="1"/>
</dbReference>
<feature type="transmembrane region" description="Helical" evidence="8">
    <location>
        <begin position="658"/>
        <end position="678"/>
    </location>
</feature>
<dbReference type="InterPro" id="IPR044492">
    <property type="entry name" value="P_typ_ATPase_HD_dom"/>
</dbReference>
<dbReference type="Pfam" id="PF00122">
    <property type="entry name" value="E1-E2_ATPase"/>
    <property type="match status" value="1"/>
</dbReference>
<dbReference type="STRING" id="477680.SAMN05421788_102498"/>
<dbReference type="InterPro" id="IPR006068">
    <property type="entry name" value="ATPase_P-typ_cation-transptr_C"/>
</dbReference>
<dbReference type="NCBIfam" id="TIGR01494">
    <property type="entry name" value="ATPase_P-type"/>
    <property type="match status" value="2"/>
</dbReference>
<dbReference type="InterPro" id="IPR008250">
    <property type="entry name" value="ATPase_P-typ_transduc_dom_A_sf"/>
</dbReference>
<proteinExistence type="predicted"/>
<dbReference type="PANTHER" id="PTHR42861">
    <property type="entry name" value="CALCIUM-TRANSPORTING ATPASE"/>
    <property type="match status" value="1"/>
</dbReference>
<feature type="transmembrane region" description="Helical" evidence="8">
    <location>
        <begin position="772"/>
        <end position="793"/>
    </location>
</feature>
<evidence type="ECO:0000256" key="7">
    <source>
        <dbReference type="ARBA" id="ARBA00023136"/>
    </source>
</evidence>
<dbReference type="InterPro" id="IPR004014">
    <property type="entry name" value="ATPase_P-typ_cation-transptr_N"/>
</dbReference>
<feature type="transmembrane region" description="Helical" evidence="8">
    <location>
        <begin position="805"/>
        <end position="824"/>
    </location>
</feature>
<name>A0A173MHH2_9BACT</name>
<feature type="transmembrane region" description="Helical" evidence="8">
    <location>
        <begin position="47"/>
        <end position="65"/>
    </location>
</feature>
<dbReference type="InterPro" id="IPR001757">
    <property type="entry name" value="P_typ_ATPase"/>
</dbReference>
<dbReference type="AlphaFoldDB" id="A0A173MHH2"/>
<evidence type="ECO:0000256" key="8">
    <source>
        <dbReference type="SAM" id="Phobius"/>
    </source>
</evidence>
<dbReference type="PRINTS" id="PR00120">
    <property type="entry name" value="HATPASE"/>
</dbReference>
<feature type="transmembrane region" description="Helical" evidence="8">
    <location>
        <begin position="629"/>
        <end position="652"/>
    </location>
</feature>
<evidence type="ECO:0000313" key="10">
    <source>
        <dbReference type="EMBL" id="SIS98621.1"/>
    </source>
</evidence>